<dbReference type="OrthoDB" id="9871631at2"/>
<dbReference type="EMBL" id="AE015929">
    <property type="protein sequence ID" value="AAO03755.1"/>
    <property type="molecule type" value="Genomic_DNA"/>
</dbReference>
<reference evidence="1 2" key="1">
    <citation type="journal article" date="2003" name="Mol. Microbiol.">
        <title>Genome-based analysis of virulence genes in a non-biofilm-forming Staphylococcus epidermidis strain (ATCC 12228).</title>
        <authorList>
            <person name="Zhang Y.Q."/>
            <person name="Ren S.X."/>
            <person name="Li H.L."/>
            <person name="Wang Y.X."/>
            <person name="Fu G."/>
            <person name="Yang J."/>
            <person name="Qin Z.Q."/>
            <person name="Miao Y.G."/>
            <person name="Wang W.Y."/>
            <person name="Chen R.S."/>
            <person name="Shen Y."/>
            <person name="Chen Z."/>
            <person name="Yuan Z.H."/>
            <person name="Zhao G.P."/>
            <person name="Qu D."/>
            <person name="Danchin A."/>
            <person name="Wen Y.M."/>
        </authorList>
    </citation>
    <scope>NUCLEOTIDE SEQUENCE [LARGE SCALE GENOMIC DNA]</scope>
    <source>
        <strain evidence="2">ATCC 12228 / FDA PCI 1200</strain>
    </source>
</reference>
<proteinExistence type="predicted"/>
<evidence type="ECO:0000313" key="2">
    <source>
        <dbReference type="Proteomes" id="UP000001411"/>
    </source>
</evidence>
<dbReference type="Proteomes" id="UP000001411">
    <property type="component" value="Chromosome"/>
</dbReference>
<name>A0A0H2VGV9_STAES</name>
<sequence>MAIYNKTNSHSFVQLKYSTINFIKNELEFHLLK</sequence>
<dbReference type="AlphaFoldDB" id="A0A0H2VGV9"/>
<dbReference type="KEGG" id="sep:SE_0158"/>
<evidence type="ECO:0000313" key="1">
    <source>
        <dbReference type="EMBL" id="AAO03755.1"/>
    </source>
</evidence>
<dbReference type="HOGENOM" id="CLU_3383934_0_0_9"/>
<organism evidence="1 2">
    <name type="scientific">Staphylococcus epidermidis (strain ATCC 12228 / FDA PCI 1200)</name>
    <dbReference type="NCBI Taxonomy" id="176280"/>
    <lineage>
        <taxon>Bacteria</taxon>
        <taxon>Bacillati</taxon>
        <taxon>Bacillota</taxon>
        <taxon>Bacilli</taxon>
        <taxon>Bacillales</taxon>
        <taxon>Staphylococcaceae</taxon>
        <taxon>Staphylococcus</taxon>
    </lineage>
</organism>
<gene>
    <name evidence="1" type="ordered locus">SE_0158</name>
</gene>
<protein>
    <submittedName>
        <fullName evidence="1">Uncharacterized protein</fullName>
    </submittedName>
</protein>
<accession>A0A0H2VGV9</accession>